<feature type="region of interest" description="Disordered" evidence="1">
    <location>
        <begin position="60"/>
        <end position="95"/>
    </location>
</feature>
<sequence>MLEARPVDRLRITTRQHRTVQRRPEFAPRQSLVCLPGLSTQATGAGLAWADPDGSSLGGDLKDARTLGHPPLALHPPPLLVPDQTSKGTYLVLPQ</sequence>
<evidence type="ECO:0000313" key="3">
    <source>
        <dbReference type="Proteomes" id="UP000295604"/>
    </source>
</evidence>
<dbReference type="Proteomes" id="UP000295604">
    <property type="component" value="Unassembled WGS sequence"/>
</dbReference>
<name>A0A4R8T619_9PEZI</name>
<gene>
    <name evidence="2" type="ORF">C8034_v005742</name>
</gene>
<organism evidence="2 3">
    <name type="scientific">Colletotrichum sidae</name>
    <dbReference type="NCBI Taxonomy" id="1347389"/>
    <lineage>
        <taxon>Eukaryota</taxon>
        <taxon>Fungi</taxon>
        <taxon>Dikarya</taxon>
        <taxon>Ascomycota</taxon>
        <taxon>Pezizomycotina</taxon>
        <taxon>Sordariomycetes</taxon>
        <taxon>Hypocreomycetidae</taxon>
        <taxon>Glomerellales</taxon>
        <taxon>Glomerellaceae</taxon>
        <taxon>Colletotrichum</taxon>
        <taxon>Colletotrichum orbiculare species complex</taxon>
    </lineage>
</organism>
<evidence type="ECO:0000313" key="2">
    <source>
        <dbReference type="EMBL" id="TEA12774.1"/>
    </source>
</evidence>
<accession>A0A4R8T619</accession>
<evidence type="ECO:0000256" key="1">
    <source>
        <dbReference type="SAM" id="MobiDB-lite"/>
    </source>
</evidence>
<dbReference type="AlphaFoldDB" id="A0A4R8T619"/>
<proteinExistence type="predicted"/>
<keyword evidence="3" id="KW-1185">Reference proteome</keyword>
<protein>
    <submittedName>
        <fullName evidence="2">Uncharacterized protein</fullName>
    </submittedName>
</protein>
<comment type="caution">
    <text evidence="2">The sequence shown here is derived from an EMBL/GenBank/DDBJ whole genome shotgun (WGS) entry which is preliminary data.</text>
</comment>
<dbReference type="EMBL" id="QAPF01000236">
    <property type="protein sequence ID" value="TEA12774.1"/>
    <property type="molecule type" value="Genomic_DNA"/>
</dbReference>
<reference evidence="2 3" key="1">
    <citation type="submission" date="2018-11" db="EMBL/GenBank/DDBJ databases">
        <title>Genome sequence and assembly of Colletotrichum sidae.</title>
        <authorList>
            <person name="Gan P."/>
            <person name="Shirasu K."/>
        </authorList>
    </citation>
    <scope>NUCLEOTIDE SEQUENCE [LARGE SCALE GENOMIC DNA]</scope>
    <source>
        <strain evidence="2 3">CBS 518.97</strain>
    </source>
</reference>